<dbReference type="AlphaFoldDB" id="A0A383BQ75"/>
<gene>
    <name evidence="9" type="ORF">METZ01_LOCUS474864</name>
</gene>
<dbReference type="GO" id="GO:0008033">
    <property type="term" value="P:tRNA processing"/>
    <property type="evidence" value="ECO:0007669"/>
    <property type="project" value="UniProtKB-KW"/>
</dbReference>
<dbReference type="GO" id="GO:0003723">
    <property type="term" value="F:RNA binding"/>
    <property type="evidence" value="ECO:0007669"/>
    <property type="project" value="UniProtKB-KW"/>
</dbReference>
<evidence type="ECO:0000259" key="8">
    <source>
        <dbReference type="Pfam" id="PF01743"/>
    </source>
</evidence>
<dbReference type="GO" id="GO:0016779">
    <property type="term" value="F:nucleotidyltransferase activity"/>
    <property type="evidence" value="ECO:0007669"/>
    <property type="project" value="UniProtKB-KW"/>
</dbReference>
<keyword evidence="7" id="KW-0694">RNA-binding</keyword>
<dbReference type="PANTHER" id="PTHR47545">
    <property type="entry name" value="MULTIFUNCTIONAL CCA PROTEIN"/>
    <property type="match status" value="1"/>
</dbReference>
<name>A0A383BQ75_9ZZZZ</name>
<protein>
    <recommendedName>
        <fullName evidence="8">Poly A polymerase head domain-containing protein</fullName>
    </recommendedName>
</protein>
<evidence type="ECO:0000256" key="2">
    <source>
        <dbReference type="ARBA" id="ARBA00022694"/>
    </source>
</evidence>
<dbReference type="PANTHER" id="PTHR47545:SF2">
    <property type="entry name" value="CC-ADDING TRNA NUCLEOTIDYLTRANSFERASE"/>
    <property type="match status" value="1"/>
</dbReference>
<dbReference type="Gene3D" id="3.30.460.10">
    <property type="entry name" value="Beta Polymerase, domain 2"/>
    <property type="match status" value="1"/>
</dbReference>
<dbReference type="InterPro" id="IPR043519">
    <property type="entry name" value="NT_sf"/>
</dbReference>
<feature type="domain" description="Poly A polymerase head" evidence="8">
    <location>
        <begin position="24"/>
        <end position="110"/>
    </location>
</feature>
<evidence type="ECO:0000256" key="4">
    <source>
        <dbReference type="ARBA" id="ARBA00022723"/>
    </source>
</evidence>
<evidence type="ECO:0000256" key="5">
    <source>
        <dbReference type="ARBA" id="ARBA00022741"/>
    </source>
</evidence>
<evidence type="ECO:0000256" key="7">
    <source>
        <dbReference type="ARBA" id="ARBA00022884"/>
    </source>
</evidence>
<keyword evidence="6" id="KW-0460">Magnesium</keyword>
<dbReference type="InterPro" id="IPR050124">
    <property type="entry name" value="tRNA_CCA-adding_enzyme"/>
</dbReference>
<evidence type="ECO:0000256" key="1">
    <source>
        <dbReference type="ARBA" id="ARBA00022679"/>
    </source>
</evidence>
<accession>A0A383BQ75</accession>
<dbReference type="EMBL" id="UINC01202285">
    <property type="protein sequence ID" value="SVE22010.1"/>
    <property type="molecule type" value="Genomic_DNA"/>
</dbReference>
<evidence type="ECO:0000313" key="9">
    <source>
        <dbReference type="EMBL" id="SVE22010.1"/>
    </source>
</evidence>
<feature type="non-terminal residue" evidence="9">
    <location>
        <position position="110"/>
    </location>
</feature>
<dbReference type="Pfam" id="PF01743">
    <property type="entry name" value="PolyA_pol"/>
    <property type="match status" value="1"/>
</dbReference>
<dbReference type="GO" id="GO:0046872">
    <property type="term" value="F:metal ion binding"/>
    <property type="evidence" value="ECO:0007669"/>
    <property type="project" value="UniProtKB-KW"/>
</dbReference>
<evidence type="ECO:0000256" key="6">
    <source>
        <dbReference type="ARBA" id="ARBA00022842"/>
    </source>
</evidence>
<reference evidence="9" key="1">
    <citation type="submission" date="2018-05" db="EMBL/GenBank/DDBJ databases">
        <authorList>
            <person name="Lanie J.A."/>
            <person name="Ng W.-L."/>
            <person name="Kazmierczak K.M."/>
            <person name="Andrzejewski T.M."/>
            <person name="Davidsen T.M."/>
            <person name="Wayne K.J."/>
            <person name="Tettelin H."/>
            <person name="Glass J.I."/>
            <person name="Rusch D."/>
            <person name="Podicherti R."/>
            <person name="Tsui H.-C.T."/>
            <person name="Winkler M.E."/>
        </authorList>
    </citation>
    <scope>NUCLEOTIDE SEQUENCE</scope>
</reference>
<keyword evidence="5" id="KW-0547">Nucleotide-binding</keyword>
<keyword evidence="1" id="KW-0808">Transferase</keyword>
<keyword evidence="2" id="KW-0819">tRNA processing</keyword>
<keyword evidence="4" id="KW-0479">Metal-binding</keyword>
<proteinExistence type="predicted"/>
<dbReference type="GO" id="GO:0000166">
    <property type="term" value="F:nucleotide binding"/>
    <property type="evidence" value="ECO:0007669"/>
    <property type="project" value="UniProtKB-KW"/>
</dbReference>
<evidence type="ECO:0000256" key="3">
    <source>
        <dbReference type="ARBA" id="ARBA00022695"/>
    </source>
</evidence>
<sequence>MLKKIIEKFLRDILRIKEAHKSEVYVVGGTLRDLVLDRQCSDFDFATIGASILATQYAHNTKSALVPLDTTPGRETFRVVINKNIFFDFSELQGKTIESDLNQRDFSINA</sequence>
<organism evidence="9">
    <name type="scientific">marine metagenome</name>
    <dbReference type="NCBI Taxonomy" id="408172"/>
    <lineage>
        <taxon>unclassified sequences</taxon>
        <taxon>metagenomes</taxon>
        <taxon>ecological metagenomes</taxon>
    </lineage>
</organism>
<keyword evidence="3" id="KW-0548">Nucleotidyltransferase</keyword>
<dbReference type="SUPFAM" id="SSF81301">
    <property type="entry name" value="Nucleotidyltransferase"/>
    <property type="match status" value="1"/>
</dbReference>
<dbReference type="InterPro" id="IPR002646">
    <property type="entry name" value="PolA_pol_head_dom"/>
</dbReference>